<organism evidence="2 3">
    <name type="scientific">Wallemia mellicola</name>
    <dbReference type="NCBI Taxonomy" id="1708541"/>
    <lineage>
        <taxon>Eukaryota</taxon>
        <taxon>Fungi</taxon>
        <taxon>Dikarya</taxon>
        <taxon>Basidiomycota</taxon>
        <taxon>Wallemiomycotina</taxon>
        <taxon>Wallemiomycetes</taxon>
        <taxon>Wallemiales</taxon>
        <taxon>Wallemiaceae</taxon>
        <taxon>Wallemia</taxon>
    </lineage>
</organism>
<feature type="transmembrane region" description="Helical" evidence="1">
    <location>
        <begin position="126"/>
        <end position="145"/>
    </location>
</feature>
<keyword evidence="1" id="KW-0812">Transmembrane</keyword>
<feature type="transmembrane region" description="Helical" evidence="1">
    <location>
        <begin position="247"/>
        <end position="268"/>
    </location>
</feature>
<feature type="transmembrane region" description="Helical" evidence="1">
    <location>
        <begin position="99"/>
        <end position="120"/>
    </location>
</feature>
<accession>A0A4V4MEW3</accession>
<feature type="transmembrane region" description="Helical" evidence="1">
    <location>
        <begin position="196"/>
        <end position="220"/>
    </location>
</feature>
<dbReference type="EMBL" id="SPRC01000087">
    <property type="protein sequence ID" value="TIB73552.1"/>
    <property type="molecule type" value="Genomic_DNA"/>
</dbReference>
<gene>
    <name evidence="2" type="ORF">E3Q22_04319</name>
</gene>
<comment type="caution">
    <text evidence="2">The sequence shown here is derived from an EMBL/GenBank/DDBJ whole genome shotgun (WGS) entry which is preliminary data.</text>
</comment>
<evidence type="ECO:0000256" key="1">
    <source>
        <dbReference type="SAM" id="Phobius"/>
    </source>
</evidence>
<name>A0A4V4MEW3_9BASI</name>
<evidence type="ECO:0000313" key="3">
    <source>
        <dbReference type="Proteomes" id="UP000310685"/>
    </source>
</evidence>
<dbReference type="PANTHER" id="PTHR37992">
    <property type="entry name" value="EXPRESSED PROTEIN"/>
    <property type="match status" value="1"/>
</dbReference>
<feature type="transmembrane region" description="Helical" evidence="1">
    <location>
        <begin position="23"/>
        <end position="47"/>
    </location>
</feature>
<reference evidence="2 3" key="1">
    <citation type="submission" date="2019-03" db="EMBL/GenBank/DDBJ databases">
        <title>Sequencing 25 genomes of Wallemia mellicola.</title>
        <authorList>
            <person name="Gostincar C."/>
        </authorList>
    </citation>
    <scope>NUCLEOTIDE SEQUENCE [LARGE SCALE GENOMIC DNA]</scope>
    <source>
        <strain evidence="2 3">EXF-6152</strain>
    </source>
</reference>
<evidence type="ECO:0000313" key="2">
    <source>
        <dbReference type="EMBL" id="TIB73552.1"/>
    </source>
</evidence>
<dbReference type="Proteomes" id="UP000310685">
    <property type="component" value="Unassembled WGS sequence"/>
</dbReference>
<proteinExistence type="predicted"/>
<protein>
    <submittedName>
        <fullName evidence="2">Uncharacterized protein</fullName>
    </submittedName>
</protein>
<dbReference type="AlphaFoldDB" id="A0A4V4MEW3"/>
<dbReference type="PANTHER" id="PTHR37992:SF1">
    <property type="entry name" value="DUF1774-DOMAIN-CONTAINING PROTEIN"/>
    <property type="match status" value="1"/>
</dbReference>
<keyword evidence="1" id="KW-0472">Membrane</keyword>
<feature type="transmembrane region" description="Helical" evidence="1">
    <location>
        <begin position="67"/>
        <end position="87"/>
    </location>
</feature>
<sequence length="298" mass="34205">MDSIETTGENQYIQRKLLVLRGVAPLSAFTSLAVSIITAIGISPSLGDINDDFYTHLTPKQQSSMVGFYWIVLYALQAGTCFLFVGSQKDLTQMTLANALGYQYVISHVLHSLWAIFWILRSFTLSSIMMSLQTINLLSMYVWLCRATHLPDKTRPLDYFFIHIPIRMWTVVTVGLELQQSAFIAFDWLSTPTWRFSLHQVPAMISVAIPILLGCAIILVKRDHIWMLSHMWVLLALFLRHPKPFLVNFVAVAGWILLPLSLIGNAAWSRFLERREELHRIRLEEDAEERFEREHIAA</sequence>
<dbReference type="InterPro" id="IPR013920">
    <property type="entry name" value="DUF1774_fun"/>
</dbReference>
<keyword evidence="1" id="KW-1133">Transmembrane helix</keyword>